<evidence type="ECO:0000313" key="6">
    <source>
        <dbReference type="EMBL" id="MDT8980015.1"/>
    </source>
</evidence>
<feature type="coiled-coil region" evidence="4">
    <location>
        <begin position="394"/>
        <end position="538"/>
    </location>
</feature>
<keyword evidence="7" id="KW-1185">Reference proteome</keyword>
<dbReference type="Pfam" id="PF13476">
    <property type="entry name" value="AAA_23"/>
    <property type="match status" value="1"/>
</dbReference>
<dbReference type="Gene3D" id="1.10.287.510">
    <property type="entry name" value="Helix hairpin bin"/>
    <property type="match status" value="1"/>
</dbReference>
<organism evidence="6 7">
    <name type="scientific">Paenibacillus suaedae</name>
    <dbReference type="NCBI Taxonomy" id="3077233"/>
    <lineage>
        <taxon>Bacteria</taxon>
        <taxon>Bacillati</taxon>
        <taxon>Bacillota</taxon>
        <taxon>Bacilli</taxon>
        <taxon>Bacillales</taxon>
        <taxon>Paenibacillaceae</taxon>
        <taxon>Paenibacillus</taxon>
    </lineage>
</organism>
<evidence type="ECO:0000256" key="1">
    <source>
        <dbReference type="ARBA" id="ARBA00006930"/>
    </source>
</evidence>
<comment type="similarity">
    <text evidence="1">Belongs to the SMC family. SbcC subfamily.</text>
</comment>
<dbReference type="GO" id="GO:0016887">
    <property type="term" value="F:ATP hydrolysis activity"/>
    <property type="evidence" value="ECO:0007669"/>
    <property type="project" value="InterPro"/>
</dbReference>
<dbReference type="InterPro" id="IPR038729">
    <property type="entry name" value="Rad50/SbcC_AAA"/>
</dbReference>
<feature type="coiled-coil region" evidence="4">
    <location>
        <begin position="297"/>
        <end position="345"/>
    </location>
</feature>
<reference evidence="7" key="1">
    <citation type="submission" date="2023-09" db="EMBL/GenBank/DDBJ databases">
        <title>Paenibacillus sp. chi10 Genome sequencing and assembly.</title>
        <authorList>
            <person name="Kim I."/>
        </authorList>
    </citation>
    <scope>NUCLEOTIDE SEQUENCE [LARGE SCALE GENOMIC DNA]</scope>
    <source>
        <strain evidence="7">chi10</strain>
    </source>
</reference>
<name>A0AAJ2K3R0_9BACL</name>
<evidence type="ECO:0000313" key="7">
    <source>
        <dbReference type="Proteomes" id="UP001250538"/>
    </source>
</evidence>
<evidence type="ECO:0000256" key="3">
    <source>
        <dbReference type="ARBA" id="ARBA00013368"/>
    </source>
</evidence>
<keyword evidence="4" id="KW-0175">Coiled coil</keyword>
<dbReference type="Proteomes" id="UP001250538">
    <property type="component" value="Unassembled WGS sequence"/>
</dbReference>
<dbReference type="PANTHER" id="PTHR32114">
    <property type="entry name" value="ABC TRANSPORTER ABCH.3"/>
    <property type="match status" value="1"/>
</dbReference>
<gene>
    <name evidence="6" type="ORF">RQP50_27675</name>
</gene>
<dbReference type="InterPro" id="IPR027417">
    <property type="entry name" value="P-loop_NTPase"/>
</dbReference>
<accession>A0AAJ2K3R0</accession>
<dbReference type="SUPFAM" id="SSF52540">
    <property type="entry name" value="P-loop containing nucleoside triphosphate hydrolases"/>
    <property type="match status" value="1"/>
</dbReference>
<evidence type="ECO:0000256" key="2">
    <source>
        <dbReference type="ARBA" id="ARBA00011322"/>
    </source>
</evidence>
<evidence type="ECO:0000259" key="5">
    <source>
        <dbReference type="Pfam" id="PF13476"/>
    </source>
</evidence>
<proteinExistence type="inferred from homology"/>
<sequence length="663" mass="75373">MKQIKLERLTARNFKGFRDFALVADGGNVDAFGDNGTGKTTIFDAFMWGLFGKDSTNRTDFEIKELDEAGNVRQHGLDHEVEVVLSLDGRRKVFRRVFAEKWTKKRGSALSEFTGHTTSYFVDGVPVKQGEYTAAVDTVIQEDVFKLLTNPQFFNEQLKWEQRRRILLEVCGDITDEEVIFSNKALEKLPSILSGRSIEDHRKVIAARRADINKELEKIPVRIDEARRSVPNISELDEELLLEDIQTVRGRIAAKEDEMSRIQSGGEISVKEKRLREIETDMIGIKNELQQETLGRLSRKREEVDLLHREVDQIRRHIDDAQHHIETNRRRAQGREEDAKRLREKWSEVSSQQLMDHHHNDNCPTCGQSLPEDQVQAARDKELTDFNVAKARRLEQISTEGKAAAAEVKRLQEEVDRFTVAVEENHQALSAKQEALAAAEEELTALRASMQDPAADSRYQQLKFEAGNLRQEIEELRSSTVAAAGAVREQLAGLRKELESLEAEKAKIGQARAIDQRIIELEKQEKSLAAEFEQLEQELFLTEEFIRTKVSMLETKINSKFHHARFKLFDQQINGGLKEVCVTTFKGVPYDGGLNNAARINVGLDIINTLGQHYGFTAPIFVDNAEAVTKLIDTDAQVIRLVVSEADKQLRVGTQHNKMQEAI</sequence>
<dbReference type="GO" id="GO:0006302">
    <property type="term" value="P:double-strand break repair"/>
    <property type="evidence" value="ECO:0007669"/>
    <property type="project" value="InterPro"/>
</dbReference>
<dbReference type="EMBL" id="JAVYAA010000010">
    <property type="protein sequence ID" value="MDT8980015.1"/>
    <property type="molecule type" value="Genomic_DNA"/>
</dbReference>
<dbReference type="PANTHER" id="PTHR32114:SF2">
    <property type="entry name" value="ABC TRANSPORTER ABCH.3"/>
    <property type="match status" value="1"/>
</dbReference>
<comment type="caution">
    <text evidence="6">The sequence shown here is derived from an EMBL/GenBank/DDBJ whole genome shotgun (WGS) entry which is preliminary data.</text>
</comment>
<feature type="domain" description="Rad50/SbcC-type AAA" evidence="5">
    <location>
        <begin position="8"/>
        <end position="258"/>
    </location>
</feature>
<dbReference type="Gene3D" id="3.40.50.300">
    <property type="entry name" value="P-loop containing nucleotide triphosphate hydrolases"/>
    <property type="match status" value="1"/>
</dbReference>
<protein>
    <recommendedName>
        <fullName evidence="3">Nuclease SbcCD subunit C</fullName>
    </recommendedName>
</protein>
<dbReference type="AlphaFoldDB" id="A0AAJ2K3R0"/>
<dbReference type="RefSeq" id="WP_315747373.1">
    <property type="nucleotide sequence ID" value="NZ_JAVYAA010000010.1"/>
</dbReference>
<comment type="subunit">
    <text evidence="2">Heterodimer of SbcC and SbcD.</text>
</comment>
<evidence type="ECO:0000256" key="4">
    <source>
        <dbReference type="SAM" id="Coils"/>
    </source>
</evidence>